<dbReference type="EMBL" id="CAJVAX010000020">
    <property type="protein sequence ID" value="CAG7654670.1"/>
    <property type="molecule type" value="Genomic_DNA"/>
</dbReference>
<gene>
    <name evidence="2" type="ORF">SBRY_60556</name>
</gene>
<proteinExistence type="predicted"/>
<dbReference type="AlphaFoldDB" id="A0A9W4H6S7"/>
<organism evidence="2 3">
    <name type="scientific">Actinacidiphila bryophytorum</name>
    <dbReference type="NCBI Taxonomy" id="1436133"/>
    <lineage>
        <taxon>Bacteria</taxon>
        <taxon>Bacillati</taxon>
        <taxon>Actinomycetota</taxon>
        <taxon>Actinomycetes</taxon>
        <taxon>Kitasatosporales</taxon>
        <taxon>Streptomycetaceae</taxon>
        <taxon>Actinacidiphila</taxon>
    </lineage>
</organism>
<feature type="region of interest" description="Disordered" evidence="1">
    <location>
        <begin position="35"/>
        <end position="96"/>
    </location>
</feature>
<accession>A0A9W4H6S7</accession>
<protein>
    <submittedName>
        <fullName evidence="2">Uncharacterized protein</fullName>
    </submittedName>
</protein>
<reference evidence="2" key="1">
    <citation type="submission" date="2021-06" db="EMBL/GenBank/DDBJ databases">
        <authorList>
            <person name="Arsene-Ploetze F."/>
        </authorList>
    </citation>
    <scope>NUCLEOTIDE SEQUENCE</scope>
    <source>
        <strain evidence="2">SBRY1</strain>
    </source>
</reference>
<comment type="caution">
    <text evidence="2">The sequence shown here is derived from an EMBL/GenBank/DDBJ whole genome shotgun (WGS) entry which is preliminary data.</text>
</comment>
<evidence type="ECO:0000256" key="1">
    <source>
        <dbReference type="SAM" id="MobiDB-lite"/>
    </source>
</evidence>
<keyword evidence="3" id="KW-1185">Reference proteome</keyword>
<evidence type="ECO:0000313" key="2">
    <source>
        <dbReference type="EMBL" id="CAG7654670.1"/>
    </source>
</evidence>
<name>A0A9W4H6S7_9ACTN</name>
<sequence>MMASGRSGVQEQHSDRAIIEHLATVSETWEGAWRWQPAHATPPRGATQQRTPTSPMRHRRSTVSRETARNTSKDWPTWSPSTRSATRSTGSTRWTR</sequence>
<dbReference type="Proteomes" id="UP001153328">
    <property type="component" value="Unassembled WGS sequence"/>
</dbReference>
<feature type="compositionally biased region" description="Low complexity" evidence="1">
    <location>
        <begin position="75"/>
        <end position="96"/>
    </location>
</feature>
<evidence type="ECO:0000313" key="3">
    <source>
        <dbReference type="Proteomes" id="UP001153328"/>
    </source>
</evidence>